<keyword evidence="4" id="KW-1185">Reference proteome</keyword>
<keyword evidence="1" id="KW-1133">Transmembrane helix</keyword>
<dbReference type="Proteomes" id="UP000232122">
    <property type="component" value="Unassembled WGS sequence"/>
</dbReference>
<feature type="transmembrane region" description="Helical" evidence="1">
    <location>
        <begin position="6"/>
        <end position="27"/>
    </location>
</feature>
<protein>
    <submittedName>
        <fullName evidence="3">Histidine kinase N-terminal 7TM domain-containing protein</fullName>
    </submittedName>
</protein>
<dbReference type="NCBIfam" id="NF047679">
    <property type="entry name" value="LIC10906_fam"/>
    <property type="match status" value="1"/>
</dbReference>
<gene>
    <name evidence="3" type="ORF">CH379_017850</name>
</gene>
<keyword evidence="1" id="KW-0812">Transmembrane</keyword>
<feature type="transmembrane region" description="Helical" evidence="1">
    <location>
        <begin position="39"/>
        <end position="56"/>
    </location>
</feature>
<organism evidence="3 4">
    <name type="scientific">Leptospira ellisii</name>
    <dbReference type="NCBI Taxonomy" id="2023197"/>
    <lineage>
        <taxon>Bacteria</taxon>
        <taxon>Pseudomonadati</taxon>
        <taxon>Spirochaetota</taxon>
        <taxon>Spirochaetia</taxon>
        <taxon>Leptospirales</taxon>
        <taxon>Leptospiraceae</taxon>
        <taxon>Leptospira</taxon>
    </lineage>
</organism>
<evidence type="ECO:0000313" key="4">
    <source>
        <dbReference type="Proteomes" id="UP000232122"/>
    </source>
</evidence>
<dbReference type="GO" id="GO:0016301">
    <property type="term" value="F:kinase activity"/>
    <property type="evidence" value="ECO:0007669"/>
    <property type="project" value="UniProtKB-KW"/>
</dbReference>
<feature type="domain" description="Histidine kinase N-terminal 7TM region" evidence="2">
    <location>
        <begin position="14"/>
        <end position="232"/>
    </location>
</feature>
<evidence type="ECO:0000256" key="1">
    <source>
        <dbReference type="SAM" id="Phobius"/>
    </source>
</evidence>
<evidence type="ECO:0000313" key="3">
    <source>
        <dbReference type="EMBL" id="MDV6237500.1"/>
    </source>
</evidence>
<reference evidence="3 4" key="1">
    <citation type="journal article" date="2018" name="Microb. Genom.">
        <title>Deciphering the unexplored Leptospira diversity from soils uncovers genomic evolution to virulence.</title>
        <authorList>
            <person name="Thibeaux R."/>
            <person name="Iraola G."/>
            <person name="Ferres I."/>
            <person name="Bierque E."/>
            <person name="Girault D."/>
            <person name="Soupe-Gilbert M.E."/>
            <person name="Picardeau M."/>
            <person name="Goarant C."/>
        </authorList>
    </citation>
    <scope>NUCLEOTIDE SEQUENCE [LARGE SCALE GENOMIC DNA]</scope>
    <source>
        <strain evidence="3 4">ATI7-C-A5</strain>
    </source>
</reference>
<dbReference type="InterPro" id="IPR031621">
    <property type="entry name" value="HisKA_7TM"/>
</dbReference>
<dbReference type="RefSeq" id="WP_317573811.1">
    <property type="nucleotide sequence ID" value="NZ_NPEF02000026.1"/>
</dbReference>
<keyword evidence="3" id="KW-0808">Transferase</keyword>
<keyword evidence="1" id="KW-0472">Membrane</keyword>
<feature type="transmembrane region" description="Helical" evidence="1">
    <location>
        <begin position="62"/>
        <end position="84"/>
    </location>
</feature>
<feature type="transmembrane region" description="Helical" evidence="1">
    <location>
        <begin position="208"/>
        <end position="230"/>
    </location>
</feature>
<feature type="transmembrane region" description="Helical" evidence="1">
    <location>
        <begin position="146"/>
        <end position="165"/>
    </location>
</feature>
<dbReference type="Pfam" id="PF16927">
    <property type="entry name" value="HisKA_7TM"/>
    <property type="match status" value="1"/>
</dbReference>
<sequence length="311" mass="36130">MSFNPSGEIILLNAISSLLIFLLGLYVLYPIPNRKIQRYFGFLCLCIGFWFQSFILREIVPFQFYNWLINWGLIPSIPIPYFLYKITTSYNQKQEEPQSIIYKFDIINIIFIGFFIIHALCLQTLVVKSKEGEKFFFESAYTYKVLLVYALIVTLLSLTQLGKNAIKEKGRAKTNALLLFLGLIPPIISILLFIYIRPSIFGLFSGGYTAIGFFFGTLIWSIAILNCDAFQLKSIDPLPREYRLLTKLTMPVFNLFYSMVDKKSWMSEVFSRKIYLMKLIIIKENELKSDYGYSVIKRSSILARIFGEHLK</sequence>
<keyword evidence="3" id="KW-0418">Kinase</keyword>
<evidence type="ECO:0000259" key="2">
    <source>
        <dbReference type="Pfam" id="PF16927"/>
    </source>
</evidence>
<name>A0AAE4U1D8_9LEPT</name>
<comment type="caution">
    <text evidence="3">The sequence shown here is derived from an EMBL/GenBank/DDBJ whole genome shotgun (WGS) entry which is preliminary data.</text>
</comment>
<dbReference type="EMBL" id="NPEF02000026">
    <property type="protein sequence ID" value="MDV6237500.1"/>
    <property type="molecule type" value="Genomic_DNA"/>
</dbReference>
<proteinExistence type="predicted"/>
<dbReference type="AlphaFoldDB" id="A0AAE4U1D8"/>
<feature type="transmembrane region" description="Helical" evidence="1">
    <location>
        <begin position="105"/>
        <end position="126"/>
    </location>
</feature>
<accession>A0AAE4U1D8</accession>
<feature type="transmembrane region" description="Helical" evidence="1">
    <location>
        <begin position="177"/>
        <end position="196"/>
    </location>
</feature>